<reference evidence="2" key="2">
    <citation type="submission" date="2019-11" db="EMBL/GenBank/DDBJ databases">
        <title>Improved Assembly of Tolypothrix boutellei genome.</title>
        <authorList>
            <person name="Sarangi A.N."/>
            <person name="Mukherjee M."/>
            <person name="Ghosh S."/>
            <person name="Singh D."/>
            <person name="Das A."/>
            <person name="Kant S."/>
            <person name="Prusty A."/>
            <person name="Tripathy S."/>
        </authorList>
    </citation>
    <scope>NUCLEOTIDE SEQUENCE</scope>
    <source>
        <strain evidence="2">VB521301</strain>
    </source>
</reference>
<dbReference type="EMBL" id="JHEG02000019">
    <property type="protein sequence ID" value="KIE13126.1"/>
    <property type="molecule type" value="Genomic_DNA"/>
</dbReference>
<evidence type="ECO:0000313" key="3">
    <source>
        <dbReference type="EMBL" id="KIE13126.1"/>
    </source>
</evidence>
<protein>
    <submittedName>
        <fullName evidence="3">Uncharacterized protein</fullName>
    </submittedName>
</protein>
<keyword evidence="4" id="KW-1185">Reference proteome</keyword>
<evidence type="ECO:0000313" key="2">
    <source>
        <dbReference type="EMBL" id="KAF3887912.1"/>
    </source>
</evidence>
<dbReference type="EMBL" id="JHEG04000001">
    <property type="protein sequence ID" value="KAF3887912.1"/>
    <property type="molecule type" value="Genomic_DNA"/>
</dbReference>
<gene>
    <name evidence="3" type="ORF">DA73_0206910</name>
    <name evidence="2" type="ORF">DA73_0400022275</name>
</gene>
<name>A0A0C1NJX4_9CYAN</name>
<comment type="caution">
    <text evidence="3">The sequence shown here is derived from an EMBL/GenBank/DDBJ whole genome shotgun (WGS) entry which is preliminary data.</text>
</comment>
<dbReference type="Proteomes" id="UP000029738">
    <property type="component" value="Unassembled WGS sequence"/>
</dbReference>
<dbReference type="RefSeq" id="WP_050045290.1">
    <property type="nucleotide sequence ID" value="NZ_JHEG04000001.1"/>
</dbReference>
<dbReference type="AlphaFoldDB" id="A0A0C1NJX4"/>
<organism evidence="3">
    <name type="scientific">Tolypothrix bouteillei VB521301</name>
    <dbReference type="NCBI Taxonomy" id="1479485"/>
    <lineage>
        <taxon>Bacteria</taxon>
        <taxon>Bacillati</taxon>
        <taxon>Cyanobacteriota</taxon>
        <taxon>Cyanophyceae</taxon>
        <taxon>Nostocales</taxon>
        <taxon>Tolypothrichaceae</taxon>
        <taxon>Tolypothrix</taxon>
    </lineage>
</organism>
<proteinExistence type="predicted"/>
<accession>A0A0C1NJX4</accession>
<evidence type="ECO:0000256" key="1">
    <source>
        <dbReference type="SAM" id="MobiDB-lite"/>
    </source>
</evidence>
<sequence>MSYSRSVLLPTPPSPPSPHLANKKNFYPDWQTLCVDFYNVVVDCLIGSRNAQETFLIGFRLQG</sequence>
<evidence type="ECO:0000313" key="4">
    <source>
        <dbReference type="Proteomes" id="UP000029738"/>
    </source>
</evidence>
<reference evidence="3" key="1">
    <citation type="journal article" date="2015" name="Genome Announc.">
        <title>Draft Genome Sequence of Tolypothrix boutellei Strain VB521301.</title>
        <authorList>
            <person name="Chandrababunaidu M.M."/>
            <person name="Singh D."/>
            <person name="Sen D."/>
            <person name="Bhan S."/>
            <person name="Das S."/>
            <person name="Gupta A."/>
            <person name="Adhikary S.P."/>
            <person name="Tripathy S."/>
        </authorList>
    </citation>
    <scope>NUCLEOTIDE SEQUENCE</scope>
    <source>
        <strain evidence="3">VB521301</strain>
    </source>
</reference>
<feature type="region of interest" description="Disordered" evidence="1">
    <location>
        <begin position="1"/>
        <end position="20"/>
    </location>
</feature>